<evidence type="ECO:0000256" key="2">
    <source>
        <dbReference type="ARBA" id="ARBA00022853"/>
    </source>
</evidence>
<gene>
    <name evidence="9" type="primary">BRD3</name>
</gene>
<dbReference type="SUPFAM" id="SSF47370">
    <property type="entry name" value="Bromodomain"/>
    <property type="match status" value="2"/>
</dbReference>
<feature type="domain" description="Bromo" evidence="7">
    <location>
        <begin position="47"/>
        <end position="119"/>
    </location>
</feature>
<dbReference type="Pfam" id="PF17035">
    <property type="entry name" value="BET"/>
    <property type="match status" value="1"/>
</dbReference>
<dbReference type="Pfam" id="PF00439">
    <property type="entry name" value="Bromodomain"/>
    <property type="match status" value="2"/>
</dbReference>
<feature type="compositionally biased region" description="Basic residues" evidence="6">
    <location>
        <begin position="450"/>
        <end position="465"/>
    </location>
</feature>
<feature type="compositionally biased region" description="Low complexity" evidence="6">
    <location>
        <begin position="483"/>
        <end position="493"/>
    </location>
</feature>
<reference evidence="9" key="3">
    <citation type="submission" date="2025-09" db="UniProtKB">
        <authorList>
            <consortium name="Ensembl"/>
        </authorList>
    </citation>
    <scope>IDENTIFICATION</scope>
</reference>
<dbReference type="GO" id="GO:0005634">
    <property type="term" value="C:nucleus"/>
    <property type="evidence" value="ECO:0007669"/>
    <property type="project" value="TreeGrafter"/>
</dbReference>
<dbReference type="CDD" id="cd05497">
    <property type="entry name" value="Bromo_Brdt_I_like"/>
    <property type="match status" value="1"/>
</dbReference>
<keyword evidence="2" id="KW-0156">Chromatin regulator</keyword>
<sequence>MSAVNSETPAPIQGVNPPPPEVTNPTKPGRKTNQLQYMQNVMVKTLWKHNFAWPFYVPVDAIKLGLMDYHKVIKQPMDMGTIKKRLEHNYYWSASECMQDFNTMFTNCYIYNKPTDDIVLMAQALEKIFLQKVAMMPQEEVELLPPAPKPKKSGLDGGESPSSLPGSTTPVIGSSPMSAITPNVPAVQSSPNAPMLPVVSPSQPLVKKKGVKRKADTTTPTTSAITASRSESPSPVSDGKQGKVMSRRESTGRPIKAPKKDLVEGELGQHSSKRSRMSEQLKYCDSILKEMLSKKHAAYAWPFYKPVDAEALELHDYHEIIKHPMDLSTVKKKIDAREYPDAQMFAADVRVMFSNCYKYNPPDHEVVAMARKLQDVFEMRFAKMPDEPVELSPGAGGLVSKGDNSSSGDSSSSDSSDSEEERATRLAELQEQLKAVHEQLAALSQGPVSKPKKKKEKKEKDKKKKDKDNKHSKTKTDEKKAKPGQPAKQGQQKKPSRKANSTVTGSRQPKKGGRGYESDEESLPMAYDEKRQLSLDINRLPGEKLGRVVHIIQSREPSLRDSNPDEIEIDFETLKPSTLRELERYVKSCLQKKQRKPQPAAGGKGARSKEELAQEKKKELEKRLQDVSGQLNSNNSNKNKTDKKKTSKKGTIASASPLPIRAGCATSQFPS</sequence>
<dbReference type="PROSITE" id="PS00633">
    <property type="entry name" value="BROMODOMAIN_1"/>
    <property type="match status" value="2"/>
</dbReference>
<evidence type="ECO:0000256" key="5">
    <source>
        <dbReference type="PROSITE-ProRule" id="PRU00035"/>
    </source>
</evidence>
<evidence type="ECO:0000256" key="1">
    <source>
        <dbReference type="ARBA" id="ARBA00022737"/>
    </source>
</evidence>
<feature type="region of interest" description="Disordered" evidence="6">
    <location>
        <begin position="144"/>
        <end position="278"/>
    </location>
</feature>
<dbReference type="InterPro" id="IPR027353">
    <property type="entry name" value="NET_dom"/>
</dbReference>
<dbReference type="PRINTS" id="PR00503">
    <property type="entry name" value="BROMODOMAIN"/>
</dbReference>
<dbReference type="InterPro" id="IPR043509">
    <property type="entry name" value="Bromo_Brdt_II"/>
</dbReference>
<accession>A0A4W5N8P0</accession>
<dbReference type="SMART" id="SM00297">
    <property type="entry name" value="BROMO"/>
    <property type="match status" value="2"/>
</dbReference>
<feature type="region of interest" description="Disordered" evidence="6">
    <location>
        <begin position="1"/>
        <end position="31"/>
    </location>
</feature>
<feature type="region of interest" description="Disordered" evidence="6">
    <location>
        <begin position="441"/>
        <end position="527"/>
    </location>
</feature>
<proteinExistence type="inferred from homology"/>
<dbReference type="Gene3D" id="1.20.920.10">
    <property type="entry name" value="Bromodomain-like"/>
    <property type="match status" value="2"/>
</dbReference>
<dbReference type="InterPro" id="IPR038336">
    <property type="entry name" value="NET_sf"/>
</dbReference>
<dbReference type="InterPro" id="IPR001487">
    <property type="entry name" value="Bromodomain"/>
</dbReference>
<feature type="compositionally biased region" description="Basic and acidic residues" evidence="6">
    <location>
        <begin position="607"/>
        <end position="625"/>
    </location>
</feature>
<feature type="region of interest" description="Disordered" evidence="6">
    <location>
        <begin position="387"/>
        <end position="425"/>
    </location>
</feature>
<dbReference type="GO" id="GO:0000785">
    <property type="term" value="C:chromatin"/>
    <property type="evidence" value="ECO:0007669"/>
    <property type="project" value="TreeGrafter"/>
</dbReference>
<feature type="compositionally biased region" description="Polar residues" evidence="6">
    <location>
        <begin position="498"/>
        <end position="507"/>
    </location>
</feature>
<dbReference type="InterPro" id="IPR050935">
    <property type="entry name" value="Bromo_chromatin_reader"/>
</dbReference>
<keyword evidence="10" id="KW-1185">Reference proteome</keyword>
<dbReference type="GO" id="GO:0006355">
    <property type="term" value="P:regulation of DNA-templated transcription"/>
    <property type="evidence" value="ECO:0007669"/>
    <property type="project" value="TreeGrafter"/>
</dbReference>
<dbReference type="FunFam" id="1.20.1270.220:FF:000001">
    <property type="entry name" value="bromodomain-containing protein 2 isoform X1"/>
    <property type="match status" value="1"/>
</dbReference>
<feature type="compositionally biased region" description="Basic and acidic residues" evidence="6">
    <location>
        <begin position="466"/>
        <end position="481"/>
    </location>
</feature>
<dbReference type="PROSITE" id="PS50014">
    <property type="entry name" value="BROMODOMAIN_2"/>
    <property type="match status" value="2"/>
</dbReference>
<feature type="domain" description="NET" evidence="8">
    <location>
        <begin position="515"/>
        <end position="597"/>
    </location>
</feature>
<feature type="domain" description="Bromo" evidence="7">
    <location>
        <begin position="295"/>
        <end position="367"/>
    </location>
</feature>
<dbReference type="AlphaFoldDB" id="A0A4W5N8P0"/>
<dbReference type="GO" id="GO:0006338">
    <property type="term" value="P:chromatin remodeling"/>
    <property type="evidence" value="ECO:0007669"/>
    <property type="project" value="TreeGrafter"/>
</dbReference>
<feature type="region of interest" description="Disordered" evidence="6">
    <location>
        <begin position="589"/>
        <end position="671"/>
    </location>
</feature>
<evidence type="ECO:0000313" key="10">
    <source>
        <dbReference type="Proteomes" id="UP000314982"/>
    </source>
</evidence>
<keyword evidence="3 5" id="KW-0103">Bromodomain</keyword>
<feature type="compositionally biased region" description="Low complexity" evidence="6">
    <location>
        <begin position="217"/>
        <end position="230"/>
    </location>
</feature>
<name>A0A4W5N8P0_9TELE</name>
<evidence type="ECO:0000259" key="8">
    <source>
        <dbReference type="PROSITE" id="PS51525"/>
    </source>
</evidence>
<protein>
    <submittedName>
        <fullName evidence="9">Bromodomain containing 3</fullName>
    </submittedName>
</protein>
<keyword evidence="1" id="KW-0677">Repeat</keyword>
<feature type="compositionally biased region" description="Polar residues" evidence="6">
    <location>
        <begin position="160"/>
        <end position="192"/>
    </location>
</feature>
<dbReference type="InterPro" id="IPR018359">
    <property type="entry name" value="Bromodomain_CS"/>
</dbReference>
<dbReference type="GeneTree" id="ENSGT00940000153385"/>
<dbReference type="PROSITE" id="PS51525">
    <property type="entry name" value="NET"/>
    <property type="match status" value="1"/>
</dbReference>
<dbReference type="CDD" id="cd05498">
    <property type="entry name" value="Bromo_Brdt_II_like"/>
    <property type="match status" value="1"/>
</dbReference>
<feature type="compositionally biased region" description="Low complexity" evidence="6">
    <location>
        <begin position="400"/>
        <end position="415"/>
    </location>
</feature>
<evidence type="ECO:0000313" key="9">
    <source>
        <dbReference type="Ensembl" id="ENSHHUP00000047137.1"/>
    </source>
</evidence>
<evidence type="ECO:0000256" key="4">
    <source>
        <dbReference type="ARBA" id="ARBA00044509"/>
    </source>
</evidence>
<dbReference type="InterPro" id="IPR036427">
    <property type="entry name" value="Bromodomain-like_sf"/>
</dbReference>
<organism evidence="9 10">
    <name type="scientific">Hucho hucho</name>
    <name type="common">huchen</name>
    <dbReference type="NCBI Taxonomy" id="62062"/>
    <lineage>
        <taxon>Eukaryota</taxon>
        <taxon>Metazoa</taxon>
        <taxon>Chordata</taxon>
        <taxon>Craniata</taxon>
        <taxon>Vertebrata</taxon>
        <taxon>Euteleostomi</taxon>
        <taxon>Actinopterygii</taxon>
        <taxon>Neopterygii</taxon>
        <taxon>Teleostei</taxon>
        <taxon>Protacanthopterygii</taxon>
        <taxon>Salmoniformes</taxon>
        <taxon>Salmonidae</taxon>
        <taxon>Salmoninae</taxon>
        <taxon>Hucho</taxon>
    </lineage>
</organism>
<dbReference type="Ensembl" id="ENSHHUT00000048868.1">
    <property type="protein sequence ID" value="ENSHHUP00000047137.1"/>
    <property type="gene ID" value="ENSHHUG00000028615.1"/>
</dbReference>
<dbReference type="FunFam" id="1.20.920.10:FF:000003">
    <property type="entry name" value="Bromodomain-containing protein 2"/>
    <property type="match status" value="1"/>
</dbReference>
<dbReference type="InterPro" id="IPR043508">
    <property type="entry name" value="Bromo_Brdt_I"/>
</dbReference>
<reference evidence="10" key="1">
    <citation type="submission" date="2018-06" db="EMBL/GenBank/DDBJ databases">
        <title>Genome assembly of Danube salmon.</title>
        <authorList>
            <person name="Macqueen D.J."/>
            <person name="Gundappa M.K."/>
        </authorList>
    </citation>
    <scope>NUCLEOTIDE SEQUENCE [LARGE SCALE GENOMIC DNA]</scope>
</reference>
<evidence type="ECO:0000256" key="3">
    <source>
        <dbReference type="ARBA" id="ARBA00023117"/>
    </source>
</evidence>
<dbReference type="PANTHER" id="PTHR22880:SF246">
    <property type="entry name" value="BROMODOMAIN-CONTAINING PROTEIN 3"/>
    <property type="match status" value="1"/>
</dbReference>
<dbReference type="PANTHER" id="PTHR22880">
    <property type="entry name" value="FALZ-RELATED BROMODOMAIN-CONTAINING PROTEINS"/>
    <property type="match status" value="1"/>
</dbReference>
<evidence type="ECO:0000256" key="6">
    <source>
        <dbReference type="SAM" id="MobiDB-lite"/>
    </source>
</evidence>
<evidence type="ECO:0000259" key="7">
    <source>
        <dbReference type="PROSITE" id="PS50014"/>
    </source>
</evidence>
<dbReference type="FunFam" id="1.20.920.10:FF:000002">
    <property type="entry name" value="Bromodomain-containing protein 4"/>
    <property type="match status" value="1"/>
</dbReference>
<dbReference type="Proteomes" id="UP000314982">
    <property type="component" value="Unassembled WGS sequence"/>
</dbReference>
<reference evidence="9" key="2">
    <citation type="submission" date="2025-08" db="UniProtKB">
        <authorList>
            <consortium name="Ensembl"/>
        </authorList>
    </citation>
    <scope>IDENTIFICATION</scope>
</reference>
<dbReference type="Gene3D" id="1.20.1270.220">
    <property type="match status" value="1"/>
</dbReference>
<comment type="similarity">
    <text evidence="4">Belongs to the BET family.</text>
</comment>